<dbReference type="EMBL" id="JAHRID010000005">
    <property type="protein sequence ID" value="MBV2129750.1"/>
    <property type="molecule type" value="Genomic_DNA"/>
</dbReference>
<keyword evidence="3" id="KW-1185">Reference proteome</keyword>
<evidence type="ECO:0000313" key="3">
    <source>
        <dbReference type="Proteomes" id="UP000704611"/>
    </source>
</evidence>
<name>A0ABS6MME9_9GAMM</name>
<evidence type="ECO:0000313" key="2">
    <source>
        <dbReference type="EMBL" id="MBV2129750.1"/>
    </source>
</evidence>
<sequence length="139" mass="15717">MKLTTFSLFLFCVLQLPAAAAEETARLTAPGISVSDKNFPWQLVVDRGKILGCVYDNKFYSLGAILILESLPRKCELASDRNGLWEQLSEAELLLLQENIQKQQAVQQEATYIGQEPINDEEARLIRYLRSAKKRAESQ</sequence>
<reference evidence="2 3" key="1">
    <citation type="submission" date="2021-06" db="EMBL/GenBank/DDBJ databases">
        <title>Rheinheimera indica sp. nov., isolated from deep-sea sediment.</title>
        <authorList>
            <person name="Wang Z."/>
            <person name="Zhang X.-Y."/>
        </authorList>
    </citation>
    <scope>NUCLEOTIDE SEQUENCE [LARGE SCALE GENOMIC DNA]</scope>
    <source>
        <strain evidence="2 3">SM2107</strain>
    </source>
</reference>
<organism evidence="2 3">
    <name type="scientific">Arsukibacterium indicum</name>
    <dbReference type="NCBI Taxonomy" id="2848612"/>
    <lineage>
        <taxon>Bacteria</taxon>
        <taxon>Pseudomonadati</taxon>
        <taxon>Pseudomonadota</taxon>
        <taxon>Gammaproteobacteria</taxon>
        <taxon>Chromatiales</taxon>
        <taxon>Chromatiaceae</taxon>
        <taxon>Arsukibacterium</taxon>
    </lineage>
</organism>
<dbReference type="Proteomes" id="UP000704611">
    <property type="component" value="Unassembled WGS sequence"/>
</dbReference>
<protein>
    <recommendedName>
        <fullName evidence="4">DUF1496 domain-containing protein</fullName>
    </recommendedName>
</protein>
<evidence type="ECO:0008006" key="4">
    <source>
        <dbReference type="Google" id="ProtNLM"/>
    </source>
</evidence>
<accession>A0ABS6MME9</accession>
<proteinExistence type="predicted"/>
<keyword evidence="1" id="KW-0732">Signal</keyword>
<dbReference type="RefSeq" id="WP_217669379.1">
    <property type="nucleotide sequence ID" value="NZ_JAHRID010000005.1"/>
</dbReference>
<feature type="chain" id="PRO_5046937695" description="DUF1496 domain-containing protein" evidence="1">
    <location>
        <begin position="21"/>
        <end position="139"/>
    </location>
</feature>
<feature type="signal peptide" evidence="1">
    <location>
        <begin position="1"/>
        <end position="20"/>
    </location>
</feature>
<comment type="caution">
    <text evidence="2">The sequence shown here is derived from an EMBL/GenBank/DDBJ whole genome shotgun (WGS) entry which is preliminary data.</text>
</comment>
<gene>
    <name evidence="2" type="ORF">KQY15_11675</name>
</gene>
<evidence type="ECO:0000256" key="1">
    <source>
        <dbReference type="SAM" id="SignalP"/>
    </source>
</evidence>